<feature type="domain" description="Thiamine pyrophosphate enzyme TPP-binding" evidence="10">
    <location>
        <begin position="48"/>
        <end position="192"/>
    </location>
</feature>
<keyword evidence="6" id="KW-0560">Oxidoreductase</keyword>
<sequence>MNCEYELYDPSWCPGCGNYMIRTALKTALEELGIEPHEAVIVSGIGQAAKMPHYIKINGFNGLHGRAIPPAIGIKLSNKNLKVIVESGDGDTYGEGGNHFIHGIRRNIDIAHFVHDNQIYGLTKGQASPTTAMGQKTTLQFDGVKVEPVKPLALALTMGAGFVARGFSGDIPHLVSLMKEAINYKGYALIDIFQPCVVWNKVNTFQWYKNKVYHLSDDYDYTNKKLAMEKALEFDDRIPIGILYKVEKEDYGDKFEFIKNGPALVDRELNPLDAEKLMDEFK</sequence>
<evidence type="ECO:0000256" key="1">
    <source>
        <dbReference type="ARBA" id="ARBA00001946"/>
    </source>
</evidence>
<evidence type="ECO:0000256" key="7">
    <source>
        <dbReference type="ARBA" id="ARBA00023004"/>
    </source>
</evidence>
<comment type="cofactor">
    <cofactor evidence="2">
        <name>thiamine diphosphate</name>
        <dbReference type="ChEBI" id="CHEBI:58937"/>
    </cofactor>
</comment>
<protein>
    <submittedName>
        <fullName evidence="12">2-oxoglutarate ferredoxin oxidoreductase subunit beta</fullName>
    </submittedName>
</protein>
<dbReference type="GO" id="GO:0016625">
    <property type="term" value="F:oxidoreductase activity, acting on the aldehyde or oxo group of donors, iron-sulfur protein as acceptor"/>
    <property type="evidence" value="ECO:0007669"/>
    <property type="project" value="UniProtKB-ARBA"/>
</dbReference>
<dbReference type="GO" id="GO:0045333">
    <property type="term" value="P:cellular respiration"/>
    <property type="evidence" value="ECO:0007669"/>
    <property type="project" value="UniProtKB-ARBA"/>
</dbReference>
<dbReference type="InterPro" id="IPR032686">
    <property type="entry name" value="PFO_beta_C"/>
</dbReference>
<evidence type="ECO:0000256" key="8">
    <source>
        <dbReference type="ARBA" id="ARBA00023014"/>
    </source>
</evidence>
<dbReference type="InterPro" id="IPR029061">
    <property type="entry name" value="THDP-binding"/>
</dbReference>
<keyword evidence="5" id="KW-0460">Magnesium</keyword>
<comment type="cofactor">
    <cofactor evidence="3">
        <name>[4Fe-4S] cluster</name>
        <dbReference type="ChEBI" id="CHEBI:49883"/>
    </cofactor>
</comment>
<dbReference type="EMBL" id="VLKH01000001">
    <property type="protein sequence ID" value="TWH83431.1"/>
    <property type="molecule type" value="Genomic_DNA"/>
</dbReference>
<dbReference type="Pfam" id="PF12367">
    <property type="entry name" value="PFO_beta_C"/>
    <property type="match status" value="1"/>
</dbReference>
<dbReference type="SUPFAM" id="SSF52518">
    <property type="entry name" value="Thiamin diphosphate-binding fold (THDP-binding)"/>
    <property type="match status" value="1"/>
</dbReference>
<dbReference type="InterPro" id="IPR011896">
    <property type="entry name" value="OFOB"/>
</dbReference>
<proteinExistence type="predicted"/>
<evidence type="ECO:0000256" key="2">
    <source>
        <dbReference type="ARBA" id="ARBA00001964"/>
    </source>
</evidence>
<dbReference type="CDD" id="cd03375">
    <property type="entry name" value="TPP_OGFOR"/>
    <property type="match status" value="1"/>
</dbReference>
<dbReference type="PANTHER" id="PTHR48084:SF4">
    <property type="entry name" value="2-OXOGLUTARATE OXIDOREDUCTASE SUBUNIT KORB"/>
    <property type="match status" value="1"/>
</dbReference>
<keyword evidence="8" id="KW-0411">Iron-sulfur</keyword>
<feature type="domain" description="Pyruvate ferredoxin oxidoreductase beta subunit C-terminal" evidence="11">
    <location>
        <begin position="196"/>
        <end position="259"/>
    </location>
</feature>
<dbReference type="Pfam" id="PF02775">
    <property type="entry name" value="TPP_enzyme_C"/>
    <property type="match status" value="1"/>
</dbReference>
<evidence type="ECO:0000256" key="4">
    <source>
        <dbReference type="ARBA" id="ARBA00022723"/>
    </source>
</evidence>
<keyword evidence="13" id="KW-1185">Reference proteome</keyword>
<dbReference type="GO" id="GO:0030976">
    <property type="term" value="F:thiamine pyrophosphate binding"/>
    <property type="evidence" value="ECO:0007669"/>
    <property type="project" value="InterPro"/>
</dbReference>
<accession>A0A562JJU6</accession>
<dbReference type="GO" id="GO:0046872">
    <property type="term" value="F:metal ion binding"/>
    <property type="evidence" value="ECO:0007669"/>
    <property type="project" value="UniProtKB-KW"/>
</dbReference>
<dbReference type="GO" id="GO:0051536">
    <property type="term" value="F:iron-sulfur cluster binding"/>
    <property type="evidence" value="ECO:0007669"/>
    <property type="project" value="UniProtKB-KW"/>
</dbReference>
<dbReference type="RefSeq" id="WP_145078332.1">
    <property type="nucleotide sequence ID" value="NZ_VLKH01000001.1"/>
</dbReference>
<organism evidence="12 13">
    <name type="scientific">Sedimentibacter saalensis</name>
    <dbReference type="NCBI Taxonomy" id="130788"/>
    <lineage>
        <taxon>Bacteria</taxon>
        <taxon>Bacillati</taxon>
        <taxon>Bacillota</taxon>
        <taxon>Tissierellia</taxon>
        <taxon>Sedimentibacter</taxon>
    </lineage>
</organism>
<dbReference type="OrthoDB" id="9775140at2"/>
<keyword evidence="4" id="KW-0479">Metal-binding</keyword>
<comment type="cofactor">
    <cofactor evidence="1">
        <name>Mg(2+)</name>
        <dbReference type="ChEBI" id="CHEBI:18420"/>
    </cofactor>
</comment>
<evidence type="ECO:0000313" key="12">
    <source>
        <dbReference type="EMBL" id="TWH83431.1"/>
    </source>
</evidence>
<dbReference type="InterPro" id="IPR011766">
    <property type="entry name" value="TPP_enzyme_TPP-bd"/>
</dbReference>
<evidence type="ECO:0000313" key="13">
    <source>
        <dbReference type="Proteomes" id="UP000315343"/>
    </source>
</evidence>
<gene>
    <name evidence="12" type="ORF">LY60_00038</name>
</gene>
<dbReference type="PANTHER" id="PTHR48084">
    <property type="entry name" value="2-OXOGLUTARATE OXIDOREDUCTASE SUBUNIT KORB-RELATED"/>
    <property type="match status" value="1"/>
</dbReference>
<reference evidence="12 13" key="1">
    <citation type="submission" date="2019-07" db="EMBL/GenBank/DDBJ databases">
        <title>Genomic Encyclopedia of Type Strains, Phase I: the one thousand microbial genomes (KMG-I) project.</title>
        <authorList>
            <person name="Kyrpides N."/>
        </authorList>
    </citation>
    <scope>NUCLEOTIDE SEQUENCE [LARGE SCALE GENOMIC DNA]</scope>
    <source>
        <strain evidence="12 13">DSM 13558</strain>
    </source>
</reference>
<evidence type="ECO:0000259" key="11">
    <source>
        <dbReference type="Pfam" id="PF12367"/>
    </source>
</evidence>
<dbReference type="InterPro" id="IPR051457">
    <property type="entry name" value="2-oxoacid:Fd_oxidoreductase"/>
</dbReference>
<evidence type="ECO:0000259" key="10">
    <source>
        <dbReference type="Pfam" id="PF02775"/>
    </source>
</evidence>
<name>A0A562JJU6_9FIRM</name>
<evidence type="ECO:0000256" key="6">
    <source>
        <dbReference type="ARBA" id="ARBA00023002"/>
    </source>
</evidence>
<dbReference type="AlphaFoldDB" id="A0A562JJU6"/>
<dbReference type="Gene3D" id="3.40.50.970">
    <property type="match status" value="1"/>
</dbReference>
<comment type="caution">
    <text evidence="12">The sequence shown here is derived from an EMBL/GenBank/DDBJ whole genome shotgun (WGS) entry which is preliminary data.</text>
</comment>
<evidence type="ECO:0000256" key="3">
    <source>
        <dbReference type="ARBA" id="ARBA00001966"/>
    </source>
</evidence>
<keyword evidence="7" id="KW-0408">Iron</keyword>
<evidence type="ECO:0000256" key="5">
    <source>
        <dbReference type="ARBA" id="ARBA00022842"/>
    </source>
</evidence>
<dbReference type="Proteomes" id="UP000315343">
    <property type="component" value="Unassembled WGS sequence"/>
</dbReference>
<keyword evidence="9" id="KW-0786">Thiamine pyrophosphate</keyword>
<dbReference type="NCBIfam" id="TIGR02177">
    <property type="entry name" value="PorB_KorB"/>
    <property type="match status" value="1"/>
</dbReference>
<evidence type="ECO:0000256" key="9">
    <source>
        <dbReference type="ARBA" id="ARBA00023052"/>
    </source>
</evidence>